<sequence>MKKLIKTFFEKKLDKYLDEKKVEESLIIEKSLKNNMQHLQKFIGSSDDITVRKIIIANDINVTLIYTDGLVDSQRVREIFDTLLIKTKEANIEVKKHEKNITSFIQEQVLTNDEIQIVQSFSDILNAVLSGDTAILIDGNDQALLVETKGWEKRAVSEPLSQTVVRGPQEAFTETLRTNTALIRRKIKDTSLKIEQKKIGRLTKTDVAIAYIDGIVDESVVQEVKDRLSKIDVDAILDSNYIEEYIQDETYTPFPTIFNSERPDTISAGLLEGRVAIIVDGSPFVLLVPTIFTQFFQAAEDYYQRWDIASLLRLLRFLAFFITLFAPSLYIAVITFHQEMLPTTLLISLQSQREGIPFPAFIEAIIMEITFEILREAGIRMPRAVGSAISIVGALVIGEAAVQAGLISPSMVIVVSITAISSFIFPAYNIAISVRILRFPMMALAASFGLIGIIMGTIFLVLHLCSIRSFGVPYMAPVGPSIKEDKKDTLIRFPLRGLFSRPSVIANKNKIREDVLRQPEKK</sequence>
<reference evidence="6 7" key="2">
    <citation type="submission" date="2017-09" db="EMBL/GenBank/DDBJ databases">
        <title>Bacillus patelloidae sp. nov., isolated from the intestinal tract of a marine limpet.</title>
        <authorList>
            <person name="Liu R."/>
            <person name="Dong C."/>
            <person name="Shao Z."/>
        </authorList>
    </citation>
    <scope>NUCLEOTIDE SEQUENCE [LARGE SCALE GENOMIC DNA]</scope>
    <source>
        <strain evidence="6 7">SA5d-4</strain>
    </source>
</reference>
<dbReference type="EMBL" id="NPIA01000001">
    <property type="protein sequence ID" value="OZM58317.1"/>
    <property type="molecule type" value="Genomic_DNA"/>
</dbReference>
<gene>
    <name evidence="6" type="ORF">CIB95_01740</name>
</gene>
<keyword evidence="7" id="KW-1185">Reference proteome</keyword>
<name>A0A263BYD2_9BACI</name>
<dbReference type="GO" id="GO:0009847">
    <property type="term" value="P:spore germination"/>
    <property type="evidence" value="ECO:0007669"/>
    <property type="project" value="UniProtKB-UniRule"/>
</dbReference>
<accession>A0A263BYD2</accession>
<dbReference type="InterPro" id="IPR004995">
    <property type="entry name" value="Spore_Ger"/>
</dbReference>
<comment type="subcellular location">
    <subcellularLocation>
        <location evidence="4">Cell membrane</location>
    </subcellularLocation>
    <subcellularLocation>
        <location evidence="1">Membrane</location>
        <topology evidence="1">Multi-pass membrane protein</topology>
    </subcellularLocation>
</comment>
<evidence type="ECO:0000256" key="3">
    <source>
        <dbReference type="ARBA" id="ARBA00023136"/>
    </source>
</evidence>
<evidence type="ECO:0000256" key="4">
    <source>
        <dbReference type="PIRNR" id="PIRNR005690"/>
    </source>
</evidence>
<feature type="transmembrane region" description="Helical" evidence="5">
    <location>
        <begin position="314"/>
        <end position="336"/>
    </location>
</feature>
<feature type="transmembrane region" description="Helical" evidence="5">
    <location>
        <begin position="443"/>
        <end position="464"/>
    </location>
</feature>
<dbReference type="Proteomes" id="UP000217083">
    <property type="component" value="Unassembled WGS sequence"/>
</dbReference>
<feature type="transmembrane region" description="Helical" evidence="5">
    <location>
        <begin position="412"/>
        <end position="431"/>
    </location>
</feature>
<dbReference type="PANTHER" id="PTHR22550">
    <property type="entry name" value="SPORE GERMINATION PROTEIN"/>
    <property type="match status" value="1"/>
</dbReference>
<evidence type="ECO:0000256" key="2">
    <source>
        <dbReference type="ARBA" id="ARBA00005278"/>
    </source>
</evidence>
<dbReference type="InterPro" id="IPR050768">
    <property type="entry name" value="UPF0353/GerABKA_families"/>
</dbReference>
<reference evidence="7" key="1">
    <citation type="submission" date="2017-08" db="EMBL/GenBank/DDBJ databases">
        <authorList>
            <person name="Huang Z."/>
        </authorList>
    </citation>
    <scope>NUCLEOTIDE SEQUENCE [LARGE SCALE GENOMIC DNA]</scope>
    <source>
        <strain evidence="7">SA5d-4</strain>
    </source>
</reference>
<protein>
    <submittedName>
        <fullName evidence="6">Spore germination protein</fullName>
    </submittedName>
</protein>
<comment type="caution">
    <text evidence="6">The sequence shown here is derived from an EMBL/GenBank/DDBJ whole genome shotgun (WGS) entry which is preliminary data.</text>
</comment>
<proteinExistence type="inferred from homology"/>
<dbReference type="RefSeq" id="WP_094921002.1">
    <property type="nucleotide sequence ID" value="NZ_NPIA01000001.1"/>
</dbReference>
<evidence type="ECO:0000313" key="6">
    <source>
        <dbReference type="EMBL" id="OZM58317.1"/>
    </source>
</evidence>
<evidence type="ECO:0000313" key="7">
    <source>
        <dbReference type="Proteomes" id="UP000217083"/>
    </source>
</evidence>
<dbReference type="PANTHER" id="PTHR22550:SF5">
    <property type="entry name" value="LEUCINE ZIPPER PROTEIN 4"/>
    <property type="match status" value="1"/>
</dbReference>
<comment type="similarity">
    <text evidence="2 4">Belongs to the GerABKA family.</text>
</comment>
<keyword evidence="5" id="KW-1133">Transmembrane helix</keyword>
<feature type="transmembrane region" description="Helical" evidence="5">
    <location>
        <begin position="386"/>
        <end position="406"/>
    </location>
</feature>
<dbReference type="PIRSF" id="PIRSF005690">
    <property type="entry name" value="GerBA"/>
    <property type="match status" value="1"/>
</dbReference>
<keyword evidence="5" id="KW-0812">Transmembrane</keyword>
<dbReference type="AlphaFoldDB" id="A0A263BYD2"/>
<keyword evidence="3 4" id="KW-0472">Membrane</keyword>
<dbReference type="GO" id="GO:0005886">
    <property type="term" value="C:plasma membrane"/>
    <property type="evidence" value="ECO:0007669"/>
    <property type="project" value="UniProtKB-SubCell"/>
</dbReference>
<organism evidence="6 7">
    <name type="scientific">Lottiidibacillus patelloidae</name>
    <dbReference type="NCBI Taxonomy" id="2670334"/>
    <lineage>
        <taxon>Bacteria</taxon>
        <taxon>Bacillati</taxon>
        <taxon>Bacillota</taxon>
        <taxon>Bacilli</taxon>
        <taxon>Bacillales</taxon>
        <taxon>Bacillaceae</taxon>
        <taxon>Lottiidibacillus</taxon>
    </lineage>
</organism>
<evidence type="ECO:0000256" key="1">
    <source>
        <dbReference type="ARBA" id="ARBA00004141"/>
    </source>
</evidence>
<evidence type="ECO:0000256" key="5">
    <source>
        <dbReference type="SAM" id="Phobius"/>
    </source>
</evidence>
<dbReference type="Pfam" id="PF03323">
    <property type="entry name" value="GerA"/>
    <property type="match status" value="1"/>
</dbReference>